<gene>
    <name evidence="8" type="ORF">SMACR_01112</name>
</gene>
<evidence type="ECO:0000313" key="9">
    <source>
        <dbReference type="Proteomes" id="UP000433876"/>
    </source>
</evidence>
<feature type="region of interest" description="Disordered" evidence="6">
    <location>
        <begin position="189"/>
        <end position="262"/>
    </location>
</feature>
<evidence type="ECO:0000256" key="5">
    <source>
        <dbReference type="ARBA" id="ARBA00023136"/>
    </source>
</evidence>
<evidence type="ECO:0000256" key="2">
    <source>
        <dbReference type="ARBA" id="ARBA00007262"/>
    </source>
</evidence>
<proteinExistence type="inferred from homology"/>
<comment type="subcellular location">
    <subcellularLocation>
        <location evidence="1">Membrane</location>
        <topology evidence="1">Multi-pass membrane protein</topology>
    </subcellularLocation>
</comment>
<dbReference type="Proteomes" id="UP000433876">
    <property type="component" value="Unassembled WGS sequence"/>
</dbReference>
<reference evidence="8 9" key="1">
    <citation type="submission" date="2017-07" db="EMBL/GenBank/DDBJ databases">
        <title>Genome sequence of the Sordaria macrospora wild type strain R19027.</title>
        <authorList>
            <person name="Nowrousian M."/>
            <person name="Teichert I."/>
            <person name="Kueck U."/>
        </authorList>
    </citation>
    <scope>NUCLEOTIDE SEQUENCE [LARGE SCALE GENOMIC DNA]</scope>
    <source>
        <strain evidence="8 9">R19027</strain>
        <tissue evidence="8">Mycelium</tissue>
    </source>
</reference>
<evidence type="ECO:0000256" key="1">
    <source>
        <dbReference type="ARBA" id="ARBA00004141"/>
    </source>
</evidence>
<evidence type="ECO:0000256" key="4">
    <source>
        <dbReference type="ARBA" id="ARBA00022989"/>
    </source>
</evidence>
<dbReference type="Gene3D" id="6.10.110.10">
    <property type="match status" value="1"/>
</dbReference>
<organism evidence="8 9">
    <name type="scientific">Sordaria macrospora</name>
    <dbReference type="NCBI Taxonomy" id="5147"/>
    <lineage>
        <taxon>Eukaryota</taxon>
        <taxon>Fungi</taxon>
        <taxon>Dikarya</taxon>
        <taxon>Ascomycota</taxon>
        <taxon>Pezizomycotina</taxon>
        <taxon>Sordariomycetes</taxon>
        <taxon>Sordariomycetidae</taxon>
        <taxon>Sordariales</taxon>
        <taxon>Sordariaceae</taxon>
        <taxon>Sordaria</taxon>
    </lineage>
</organism>
<feature type="compositionally biased region" description="Acidic residues" evidence="6">
    <location>
        <begin position="242"/>
        <end position="262"/>
    </location>
</feature>
<feature type="region of interest" description="Disordered" evidence="6">
    <location>
        <begin position="1"/>
        <end position="75"/>
    </location>
</feature>
<dbReference type="EMBL" id="NMPR01000069">
    <property type="protein sequence ID" value="KAA8631775.1"/>
    <property type="molecule type" value="Genomic_DNA"/>
</dbReference>
<dbReference type="InterPro" id="IPR038213">
    <property type="entry name" value="IFI6/IFI27-like_sf"/>
</dbReference>
<comment type="caution">
    <text evidence="8">The sequence shown here is derived from an EMBL/GenBank/DDBJ whole genome shotgun (WGS) entry which is preliminary data.</text>
</comment>
<feature type="transmembrane region" description="Helical" evidence="7">
    <location>
        <begin position="120"/>
        <end position="141"/>
    </location>
</feature>
<comment type="similarity">
    <text evidence="2">Belongs to the IFI6/IFI27 family.</text>
</comment>
<dbReference type="PANTHER" id="PTHR16932">
    <property type="entry name" value="INTERFERON ALPHA-INDUCIBLE PROTEIN 27"/>
    <property type="match status" value="1"/>
</dbReference>
<accession>A0A8S8ZTW9</accession>
<dbReference type="AlphaFoldDB" id="A0A8S8ZTW9"/>
<dbReference type="InterPro" id="IPR009311">
    <property type="entry name" value="IFI6/IFI27-like"/>
</dbReference>
<sequence length="262" mass="27341">MFMTIVATSSESSPVRPTGIKMTERKIPPGEPDNKVPQEPSKDETSASAEEVPVERNTPSTNDPQNDQPQPDDPDLLEKIRWAKEWIKQNPKAAAALGLTAGGLTVVAAPALLTGPVLSFMGFGSGGVVGGSIAAGIQAAIGNVVAGSWFATVTSAAMGGYGVPVVAAVGQGIGAGAALVGGAYATKELRKEKEGEEADEAKDEGGEVPPNDPKNDDDDEVGTEKEKASRWRQSGLGRRDFDDESTLLDDSDSENSNEDWHP</sequence>
<evidence type="ECO:0000256" key="3">
    <source>
        <dbReference type="ARBA" id="ARBA00022692"/>
    </source>
</evidence>
<dbReference type="GO" id="GO:0016020">
    <property type="term" value="C:membrane"/>
    <property type="evidence" value="ECO:0007669"/>
    <property type="project" value="UniProtKB-SubCell"/>
</dbReference>
<protein>
    <submittedName>
        <fullName evidence="8">Uncharacterized protein</fullName>
    </submittedName>
</protein>
<dbReference type="PANTHER" id="PTHR16932:SF18">
    <property type="entry name" value="INTERFERON, ALPHA-INDUCIBLE PROTEIN 27-LIKE 2"/>
    <property type="match status" value="1"/>
</dbReference>
<keyword evidence="5 7" id="KW-0472">Membrane</keyword>
<evidence type="ECO:0000256" key="7">
    <source>
        <dbReference type="SAM" id="Phobius"/>
    </source>
</evidence>
<feature type="compositionally biased region" description="Polar residues" evidence="6">
    <location>
        <begin position="1"/>
        <end position="15"/>
    </location>
</feature>
<dbReference type="VEuPathDB" id="FungiDB:SMAC_01112"/>
<name>A0A8S8ZTW9_SORMA</name>
<evidence type="ECO:0000256" key="6">
    <source>
        <dbReference type="SAM" id="MobiDB-lite"/>
    </source>
</evidence>
<keyword evidence="3 7" id="KW-0812">Transmembrane</keyword>
<feature type="transmembrane region" description="Helical" evidence="7">
    <location>
        <begin position="161"/>
        <end position="185"/>
    </location>
</feature>
<keyword evidence="4 7" id="KW-1133">Transmembrane helix</keyword>
<evidence type="ECO:0000313" key="8">
    <source>
        <dbReference type="EMBL" id="KAA8631775.1"/>
    </source>
</evidence>
<feature type="compositionally biased region" description="Basic and acidic residues" evidence="6">
    <location>
        <begin position="22"/>
        <end position="45"/>
    </location>
</feature>
<feature type="transmembrane region" description="Helical" evidence="7">
    <location>
        <begin position="93"/>
        <end position="113"/>
    </location>
</feature>